<dbReference type="EMBL" id="LCWV01000051">
    <property type="protein sequence ID" value="PWI64623.1"/>
    <property type="molecule type" value="Genomic_DNA"/>
</dbReference>
<comment type="caution">
    <text evidence="1">The sequence shown here is derived from an EMBL/GenBank/DDBJ whole genome shotgun (WGS) entry which is preliminary data.</text>
</comment>
<dbReference type="AlphaFoldDB" id="A0A2U3DQT2"/>
<proteinExistence type="predicted"/>
<name>A0A2U3DQT2_PURLI</name>
<sequence>MDHLVDSTRGAGAGQPGCHCCDHAQCSTLQEGLWCRHWIVLRWEASRDMLSSELIDEVRRMLQGICTVRLYGTRTVVGKTKTKTIFHVLLRPEWDEDSSEICAVLEKPGDGFEPDWCWTRYLTCCWDSMAWIEEWGDDLMGWMLRKGTSQFGESLLLDELRKALRDAGEAPDKVE</sequence>
<accession>A0A2U3DQT2</accession>
<dbReference type="Proteomes" id="UP000245956">
    <property type="component" value="Unassembled WGS sequence"/>
</dbReference>
<gene>
    <name evidence="1" type="ORF">PCL_09480</name>
</gene>
<reference evidence="1 2" key="1">
    <citation type="journal article" date="2016" name="Front. Microbiol.">
        <title>Genome and transcriptome sequences reveal the specific parasitism of the nematophagous Purpureocillium lilacinum 36-1.</title>
        <authorList>
            <person name="Xie J."/>
            <person name="Li S."/>
            <person name="Mo C."/>
            <person name="Xiao X."/>
            <person name="Peng D."/>
            <person name="Wang G."/>
            <person name="Xiao Y."/>
        </authorList>
    </citation>
    <scope>NUCLEOTIDE SEQUENCE [LARGE SCALE GENOMIC DNA]</scope>
    <source>
        <strain evidence="1 2">36-1</strain>
    </source>
</reference>
<protein>
    <submittedName>
        <fullName evidence="1">Uncharacterized protein</fullName>
    </submittedName>
</protein>
<evidence type="ECO:0000313" key="2">
    <source>
        <dbReference type="Proteomes" id="UP000245956"/>
    </source>
</evidence>
<evidence type="ECO:0000313" key="1">
    <source>
        <dbReference type="EMBL" id="PWI64623.1"/>
    </source>
</evidence>
<organism evidence="1 2">
    <name type="scientific">Purpureocillium lilacinum</name>
    <name type="common">Paecilomyces lilacinus</name>
    <dbReference type="NCBI Taxonomy" id="33203"/>
    <lineage>
        <taxon>Eukaryota</taxon>
        <taxon>Fungi</taxon>
        <taxon>Dikarya</taxon>
        <taxon>Ascomycota</taxon>
        <taxon>Pezizomycotina</taxon>
        <taxon>Sordariomycetes</taxon>
        <taxon>Hypocreomycetidae</taxon>
        <taxon>Hypocreales</taxon>
        <taxon>Ophiocordycipitaceae</taxon>
        <taxon>Purpureocillium</taxon>
    </lineage>
</organism>